<sequence>MSKAAKNCFYCECSLQSESGWILTMYSDYADHRFSLDACGNCKINDELVDKDAVCLLWQDVDNTAAIAAGTTVAVVVAVIVVVMVIIAIGIKQTVDIVISARKNTVDNTVNNPQFTAKDDNATNANFNG</sequence>
<dbReference type="EMBL" id="KB611300">
    <property type="protein sequence ID" value="EMH73371.1"/>
    <property type="molecule type" value="Genomic_DNA"/>
</dbReference>
<dbReference type="AlphaFoldDB" id="M3UJN6"/>
<name>M3UJN6_ENTH1</name>
<keyword evidence="1" id="KW-0472">Membrane</keyword>
<evidence type="ECO:0000313" key="3">
    <source>
        <dbReference type="Proteomes" id="UP000030781"/>
    </source>
</evidence>
<dbReference type="Proteomes" id="UP000030781">
    <property type="component" value="Unassembled WGS sequence"/>
</dbReference>
<evidence type="ECO:0000256" key="1">
    <source>
        <dbReference type="SAM" id="Phobius"/>
    </source>
</evidence>
<keyword evidence="1" id="KW-1133">Transmembrane helix</keyword>
<dbReference type="GO" id="GO:0030246">
    <property type="term" value="F:carbohydrate binding"/>
    <property type="evidence" value="ECO:0007669"/>
    <property type="project" value="UniProtKB-KW"/>
</dbReference>
<keyword evidence="2" id="KW-0430">Lectin</keyword>
<organism evidence="2 3">
    <name type="scientific">Entamoeba histolytica HM-1:IMSS-B</name>
    <dbReference type="NCBI Taxonomy" id="885319"/>
    <lineage>
        <taxon>Eukaryota</taxon>
        <taxon>Amoebozoa</taxon>
        <taxon>Evosea</taxon>
        <taxon>Archamoebae</taxon>
        <taxon>Mastigamoebida</taxon>
        <taxon>Entamoebidae</taxon>
        <taxon>Entamoeba</taxon>
    </lineage>
</organism>
<feature type="transmembrane region" description="Helical" evidence="1">
    <location>
        <begin position="66"/>
        <end position="91"/>
    </location>
</feature>
<protein>
    <submittedName>
        <fullName evidence="2">Gal/GalNAc lectin heavy subunit, putative</fullName>
    </submittedName>
</protein>
<dbReference type="VEuPathDB" id="AmoebaDB:EHI8A_170340"/>
<keyword evidence="1" id="KW-0812">Transmembrane</keyword>
<proteinExistence type="predicted"/>
<accession>M3UJN6</accession>
<gene>
    <name evidence="2" type="ORF">EHI8A_170340</name>
</gene>
<reference evidence="2 3" key="1">
    <citation type="submission" date="2013-01" db="EMBL/GenBank/DDBJ databases">
        <authorList>
            <person name="Hannick L."/>
            <person name="Zafar N."/>
            <person name="Lorenzi H."/>
            <person name="Ali I.A."/>
            <person name="Petri W.P."/>
            <person name="Caler E."/>
        </authorList>
    </citation>
    <scope>NUCLEOTIDE SEQUENCE [LARGE SCALE GENOMIC DNA]</scope>
    <source>
        <strain evidence="3">HM3:IMSS-B</strain>
    </source>
</reference>
<evidence type="ECO:0000313" key="2">
    <source>
        <dbReference type="EMBL" id="EMH73371.1"/>
    </source>
</evidence>